<keyword evidence="6" id="KW-0067">ATP-binding</keyword>
<evidence type="ECO:0000256" key="1">
    <source>
        <dbReference type="ARBA" id="ARBA00002393"/>
    </source>
</evidence>
<dbReference type="FunFam" id="3.40.50.300:FF:000137">
    <property type="entry name" value="Replication-associated recombination protein A"/>
    <property type="match status" value="1"/>
</dbReference>
<dbReference type="FunFam" id="1.10.3710.10:FF:000001">
    <property type="entry name" value="Replication-associated recombination protein A"/>
    <property type="match status" value="1"/>
</dbReference>
<keyword evidence="10" id="KW-1185">Reference proteome</keyword>
<reference evidence="11" key="2">
    <citation type="submission" date="2018-11" db="EMBL/GenBank/DDBJ databases">
        <title>Shewanella sp. R106.</title>
        <authorList>
            <person name="Hwang Y.J."/>
            <person name="Hwang C.Y."/>
        </authorList>
    </citation>
    <scope>NUCLEOTIDE SEQUENCE [LARGE SCALE GENOMIC DNA]</scope>
    <source>
        <strain evidence="11">R106</strain>
    </source>
</reference>
<dbReference type="Gene3D" id="1.10.8.60">
    <property type="match status" value="1"/>
</dbReference>
<evidence type="ECO:0000256" key="2">
    <source>
        <dbReference type="ARBA" id="ARBA00008959"/>
    </source>
</evidence>
<evidence type="ECO:0000313" key="9">
    <source>
        <dbReference type="EMBL" id="RPA34372.1"/>
    </source>
</evidence>
<dbReference type="GO" id="GO:0006261">
    <property type="term" value="P:DNA-templated DNA replication"/>
    <property type="evidence" value="ECO:0007669"/>
    <property type="project" value="TreeGrafter"/>
</dbReference>
<dbReference type="Gene3D" id="1.20.272.10">
    <property type="match status" value="1"/>
</dbReference>
<evidence type="ECO:0000313" key="11">
    <source>
        <dbReference type="Proteomes" id="UP000278855"/>
    </source>
</evidence>
<dbReference type="PANTHER" id="PTHR13779">
    <property type="entry name" value="WERNER HELICASE-INTERACTING PROTEIN 1 FAMILY MEMBER"/>
    <property type="match status" value="1"/>
</dbReference>
<dbReference type="GO" id="GO:0016887">
    <property type="term" value="F:ATP hydrolysis activity"/>
    <property type="evidence" value="ECO:0007669"/>
    <property type="project" value="InterPro"/>
</dbReference>
<dbReference type="CDD" id="cd18139">
    <property type="entry name" value="HLD_clamp_RarA"/>
    <property type="match status" value="1"/>
</dbReference>
<dbReference type="Gene3D" id="1.10.3710.10">
    <property type="entry name" value="DNA polymerase III clamp loader subunits, C-terminal domain"/>
    <property type="match status" value="1"/>
</dbReference>
<organism evidence="9 11">
    <name type="scientific">Shewanella psychromarinicola</name>
    <dbReference type="NCBI Taxonomy" id="2487742"/>
    <lineage>
        <taxon>Bacteria</taxon>
        <taxon>Pseudomonadati</taxon>
        <taxon>Pseudomonadota</taxon>
        <taxon>Gammaproteobacteria</taxon>
        <taxon>Alteromonadales</taxon>
        <taxon>Shewanellaceae</taxon>
        <taxon>Shewanella</taxon>
    </lineage>
</organism>
<protein>
    <recommendedName>
        <fullName evidence="3">Replication-associated recombination protein A</fullName>
    </recommendedName>
</protein>
<dbReference type="RefSeq" id="WP_124011624.1">
    <property type="nucleotide sequence ID" value="NZ_CP034073.1"/>
</dbReference>
<dbReference type="EMBL" id="RKKB01000001">
    <property type="protein sequence ID" value="RPA34372.1"/>
    <property type="molecule type" value="Genomic_DNA"/>
</dbReference>
<dbReference type="Pfam" id="PF00004">
    <property type="entry name" value="AAA"/>
    <property type="match status" value="1"/>
</dbReference>
<dbReference type="InterPro" id="IPR003959">
    <property type="entry name" value="ATPase_AAA_core"/>
</dbReference>
<dbReference type="InterPro" id="IPR008921">
    <property type="entry name" value="DNA_pol3_clamp-load_cplx_C"/>
</dbReference>
<gene>
    <name evidence="9" type="ORF">EGC77_01420</name>
    <name evidence="8" type="ORF">EGC80_17785</name>
</gene>
<dbReference type="GO" id="GO:0000731">
    <property type="term" value="P:DNA synthesis involved in DNA repair"/>
    <property type="evidence" value="ECO:0007669"/>
    <property type="project" value="TreeGrafter"/>
</dbReference>
<dbReference type="OrthoDB" id="9778364at2"/>
<dbReference type="Gene3D" id="3.40.50.300">
    <property type="entry name" value="P-loop containing nucleotide triphosphate hydrolases"/>
    <property type="match status" value="1"/>
</dbReference>
<dbReference type="GO" id="GO:0008047">
    <property type="term" value="F:enzyme activator activity"/>
    <property type="evidence" value="ECO:0007669"/>
    <property type="project" value="TreeGrafter"/>
</dbReference>
<dbReference type="Pfam" id="PF12002">
    <property type="entry name" value="MgsA_C"/>
    <property type="match status" value="1"/>
</dbReference>
<keyword evidence="4" id="KW-0235">DNA replication</keyword>
<comment type="similarity">
    <text evidence="2">Belongs to the AAA ATPase family. RarA/MGS1/WRNIP1 subfamily.</text>
</comment>
<dbReference type="Proteomes" id="UP000278855">
    <property type="component" value="Unassembled WGS sequence"/>
</dbReference>
<comment type="function">
    <text evidence="1">DNA-dependent ATPase that plays important roles in cellular responses to stalled DNA replication processes.</text>
</comment>
<dbReference type="InterPro" id="IPR051314">
    <property type="entry name" value="AAA_ATPase_RarA/MGS1/WRNIP1"/>
</dbReference>
<reference evidence="9" key="3">
    <citation type="submission" date="2018-11" db="EMBL/GenBank/DDBJ databases">
        <authorList>
            <person name="Hwang Y.J."/>
            <person name="Hwang C.Y."/>
        </authorList>
    </citation>
    <scope>NUCLEOTIDE SEQUENCE</scope>
    <source>
        <strain evidence="9">R106</strain>
    </source>
</reference>
<dbReference type="FunFam" id="1.10.8.60:FF:000029">
    <property type="entry name" value="Replication-associated recombination protein A"/>
    <property type="match status" value="1"/>
</dbReference>
<evidence type="ECO:0000313" key="8">
    <source>
        <dbReference type="EMBL" id="AZG36524.1"/>
    </source>
</evidence>
<dbReference type="EMBL" id="CP034073">
    <property type="protein sequence ID" value="AZG36524.1"/>
    <property type="molecule type" value="Genomic_DNA"/>
</dbReference>
<dbReference type="FunFam" id="1.20.272.10:FF:000001">
    <property type="entry name" value="Putative AAA family ATPase"/>
    <property type="match status" value="1"/>
</dbReference>
<accession>A0A3N4EBV6</accession>
<reference evidence="8 10" key="1">
    <citation type="submission" date="2018-11" db="EMBL/GenBank/DDBJ databases">
        <title>Shewanella sp. M2.</title>
        <authorList>
            <person name="Hwang Y.J."/>
            <person name="Hwang C.Y."/>
        </authorList>
    </citation>
    <scope>NUCLEOTIDE SEQUENCE [LARGE SCALE GENOMIC DNA]</scope>
    <source>
        <strain evidence="8 10">M2</strain>
    </source>
</reference>
<name>A0A3N4EBV6_9GAMM</name>
<dbReference type="InterPro" id="IPR021886">
    <property type="entry name" value="MgsA_C"/>
</dbReference>
<dbReference type="SUPFAM" id="SSF48019">
    <property type="entry name" value="post-AAA+ oligomerization domain-like"/>
    <property type="match status" value="1"/>
</dbReference>
<dbReference type="KEGG" id="spsr:EGC80_17785"/>
<evidence type="ECO:0000313" key="10">
    <source>
        <dbReference type="Proteomes" id="UP000273778"/>
    </source>
</evidence>
<dbReference type="SMART" id="SM00382">
    <property type="entry name" value="AAA"/>
    <property type="match status" value="1"/>
</dbReference>
<proteinExistence type="inferred from homology"/>
<dbReference type="GO" id="GO:0005524">
    <property type="term" value="F:ATP binding"/>
    <property type="evidence" value="ECO:0007669"/>
    <property type="project" value="UniProtKB-KW"/>
</dbReference>
<dbReference type="AlphaFoldDB" id="A0A3N4EBV6"/>
<dbReference type="SUPFAM" id="SSF52540">
    <property type="entry name" value="P-loop containing nucleoside triphosphate hydrolases"/>
    <property type="match status" value="1"/>
</dbReference>
<dbReference type="InterPro" id="IPR003593">
    <property type="entry name" value="AAA+_ATPase"/>
</dbReference>
<evidence type="ECO:0000256" key="6">
    <source>
        <dbReference type="ARBA" id="ARBA00022840"/>
    </source>
</evidence>
<evidence type="ECO:0000256" key="5">
    <source>
        <dbReference type="ARBA" id="ARBA00022741"/>
    </source>
</evidence>
<dbReference type="InterPro" id="IPR032423">
    <property type="entry name" value="AAA_assoc_2"/>
</dbReference>
<dbReference type="GO" id="GO:0017116">
    <property type="term" value="F:single-stranded DNA helicase activity"/>
    <property type="evidence" value="ECO:0007669"/>
    <property type="project" value="TreeGrafter"/>
</dbReference>
<keyword evidence="5" id="KW-0547">Nucleotide-binding</keyword>
<dbReference type="CDD" id="cd00009">
    <property type="entry name" value="AAA"/>
    <property type="match status" value="1"/>
</dbReference>
<evidence type="ECO:0000256" key="4">
    <source>
        <dbReference type="ARBA" id="ARBA00022705"/>
    </source>
</evidence>
<dbReference type="InterPro" id="IPR027417">
    <property type="entry name" value="P-loop_NTPase"/>
</dbReference>
<dbReference type="Pfam" id="PF16193">
    <property type="entry name" value="AAA_assoc_2"/>
    <property type="match status" value="1"/>
</dbReference>
<dbReference type="Proteomes" id="UP000273778">
    <property type="component" value="Chromosome"/>
</dbReference>
<dbReference type="PANTHER" id="PTHR13779:SF7">
    <property type="entry name" value="ATPASE WRNIP1"/>
    <property type="match status" value="1"/>
</dbReference>
<evidence type="ECO:0000256" key="3">
    <source>
        <dbReference type="ARBA" id="ARBA00020776"/>
    </source>
</evidence>
<feature type="domain" description="AAA+ ATPase" evidence="7">
    <location>
        <begin position="48"/>
        <end position="165"/>
    </location>
</feature>
<sequence>MANLGFDFSPDFRPLAARMRPREISEYIGQAHLLGEGQPLRRALEANRAHSMLLWGPPGTGKTTLAELIAHYANAHVERISAVTSGVKDIRAAIEQAKAIAQSRGQRTLLFVDEVHRFNKSQQDAFLPFIEDGTVIFIGATTENPSFEINNALLSRARVYLINRLTPDEISLIVTQALTDEERGLGKRQLTLPADVAKQLADISDGDARKALNLLELMSDLVSDGGAFTTDMLTQVAGHQAAGYDKNGDQFYDLISAVHKSVRGSSPDAALYWYCRILEGGGDALYVARRLLAIASEDIGNADPVAMTVALNAWDCYHRIGPAEGDRAIAQAVLYLASAPKSNAVYSAFNAARELAKQTGHEPVPNHLRNAPTKLMKEIGFGKEYRYAHNEPGAYAAGENYFPESLQHSQFYQPTNRGFEKRIQDKLAQLNQLDQQSEDKRYD</sequence>
<dbReference type="GO" id="GO:0003677">
    <property type="term" value="F:DNA binding"/>
    <property type="evidence" value="ECO:0007669"/>
    <property type="project" value="InterPro"/>
</dbReference>
<evidence type="ECO:0000259" key="7">
    <source>
        <dbReference type="SMART" id="SM00382"/>
    </source>
</evidence>